<evidence type="ECO:0000313" key="1">
    <source>
        <dbReference type="EMBL" id="KAJ9125323.1"/>
    </source>
</evidence>
<reference evidence="1" key="1">
    <citation type="submission" date="2023-04" db="EMBL/GenBank/DDBJ databases">
        <title>Draft Genome sequencing of Naganishia species isolated from polar environments using Oxford Nanopore Technology.</title>
        <authorList>
            <person name="Leo P."/>
            <person name="Venkateswaran K."/>
        </authorList>
    </citation>
    <scope>NUCLEOTIDE SEQUENCE</scope>
    <source>
        <strain evidence="1">MNA-CCFEE 5425</strain>
    </source>
</reference>
<accession>A0ACC2XN91</accession>
<dbReference type="EMBL" id="JASBWU010000001">
    <property type="protein sequence ID" value="KAJ9125323.1"/>
    <property type="molecule type" value="Genomic_DNA"/>
</dbReference>
<protein>
    <submittedName>
        <fullName evidence="1">Glutathione reductase</fullName>
    </submittedName>
</protein>
<keyword evidence="2" id="KW-1185">Reference proteome</keyword>
<proteinExistence type="predicted"/>
<gene>
    <name evidence="1" type="primary">GLR1</name>
    <name evidence="1" type="ORF">QFC22_000280</name>
</gene>
<comment type="caution">
    <text evidence="1">The sequence shown here is derived from an EMBL/GenBank/DDBJ whole genome shotgun (WGS) entry which is preliminary data.</text>
</comment>
<evidence type="ECO:0000313" key="2">
    <source>
        <dbReference type="Proteomes" id="UP001243375"/>
    </source>
</evidence>
<sequence length="70" mass="7298">MPPLDKKQTQELPEYDVFVIGGGSGGLASARRAGSYGAKVGLVEATYRLGGTCVNVGMSDPRELDPLTSL</sequence>
<organism evidence="1 2">
    <name type="scientific">Naganishia vaughanmartiniae</name>
    <dbReference type="NCBI Taxonomy" id="1424756"/>
    <lineage>
        <taxon>Eukaryota</taxon>
        <taxon>Fungi</taxon>
        <taxon>Dikarya</taxon>
        <taxon>Basidiomycota</taxon>
        <taxon>Agaricomycotina</taxon>
        <taxon>Tremellomycetes</taxon>
        <taxon>Filobasidiales</taxon>
        <taxon>Filobasidiaceae</taxon>
        <taxon>Naganishia</taxon>
    </lineage>
</organism>
<dbReference type="Proteomes" id="UP001243375">
    <property type="component" value="Unassembled WGS sequence"/>
</dbReference>
<name>A0ACC2XN91_9TREE</name>